<dbReference type="OrthoDB" id="4281720at2"/>
<keyword evidence="4" id="KW-1185">Reference proteome</keyword>
<accession>A0A4R4WLV3</accession>
<feature type="domain" description="Integrase catalytic" evidence="2">
    <location>
        <begin position="1"/>
        <end position="82"/>
    </location>
</feature>
<dbReference type="InterPro" id="IPR050900">
    <property type="entry name" value="Transposase_IS3/IS150/IS904"/>
</dbReference>
<dbReference type="SUPFAM" id="SSF53098">
    <property type="entry name" value="Ribonuclease H-like"/>
    <property type="match status" value="1"/>
</dbReference>
<dbReference type="InterPro" id="IPR012337">
    <property type="entry name" value="RNaseH-like_sf"/>
</dbReference>
<feature type="compositionally biased region" description="Basic and acidic residues" evidence="1">
    <location>
        <begin position="118"/>
        <end position="130"/>
    </location>
</feature>
<evidence type="ECO:0000313" key="3">
    <source>
        <dbReference type="EMBL" id="TDD17604.1"/>
    </source>
</evidence>
<proteinExistence type="predicted"/>
<dbReference type="PROSITE" id="PS50994">
    <property type="entry name" value="INTEGRASE"/>
    <property type="match status" value="1"/>
</dbReference>
<dbReference type="PANTHER" id="PTHR46889">
    <property type="entry name" value="TRANSPOSASE INSF FOR INSERTION SEQUENCE IS3B-RELATED"/>
    <property type="match status" value="1"/>
</dbReference>
<gene>
    <name evidence="3" type="ORF">E1218_27565</name>
</gene>
<dbReference type="Gene3D" id="3.30.420.10">
    <property type="entry name" value="Ribonuclease H-like superfamily/Ribonuclease H"/>
    <property type="match status" value="1"/>
</dbReference>
<name>A0A4R4WLV3_9ACTN</name>
<dbReference type="Pfam" id="PF00665">
    <property type="entry name" value="rve"/>
    <property type="match status" value="1"/>
</dbReference>
<feature type="region of interest" description="Disordered" evidence="1">
    <location>
        <begin position="107"/>
        <end position="143"/>
    </location>
</feature>
<comment type="caution">
    <text evidence="3">The sequence shown here is derived from an EMBL/GenBank/DDBJ whole genome shotgun (WGS) entry which is preliminary data.</text>
</comment>
<sequence>MWLADITEHRTAEGKIYLCAVKDVYSDRIVGYTIDFRMNSRLAVAGLNTRSRGVPMWPAVACTDRGSQFRSRRFVRALGRYGTGRLHEAGGDNGAMESIFTPLQNSVVKSTHVKHSRGTPDRDRDLDRTDPPPPQTTIRTRPVDPIEYETILTAS</sequence>
<evidence type="ECO:0000313" key="4">
    <source>
        <dbReference type="Proteomes" id="UP000295172"/>
    </source>
</evidence>
<dbReference type="GO" id="GO:0015074">
    <property type="term" value="P:DNA integration"/>
    <property type="evidence" value="ECO:0007669"/>
    <property type="project" value="InterPro"/>
</dbReference>
<dbReference type="InterPro" id="IPR001584">
    <property type="entry name" value="Integrase_cat-core"/>
</dbReference>
<dbReference type="Proteomes" id="UP000295172">
    <property type="component" value="Unassembled WGS sequence"/>
</dbReference>
<protein>
    <recommendedName>
        <fullName evidence="2">Integrase catalytic domain-containing protein</fullName>
    </recommendedName>
</protein>
<dbReference type="GO" id="GO:0003676">
    <property type="term" value="F:nucleic acid binding"/>
    <property type="evidence" value="ECO:0007669"/>
    <property type="project" value="InterPro"/>
</dbReference>
<reference evidence="3 4" key="1">
    <citation type="submission" date="2019-02" db="EMBL/GenBank/DDBJ databases">
        <title>Draft genome sequences of novel Actinobacteria.</title>
        <authorList>
            <person name="Sahin N."/>
            <person name="Ay H."/>
            <person name="Saygin H."/>
        </authorList>
    </citation>
    <scope>NUCLEOTIDE SEQUENCE [LARGE SCALE GENOMIC DNA]</scope>
    <source>
        <strain evidence="3 4">16K104</strain>
    </source>
</reference>
<dbReference type="EMBL" id="SMKR01000149">
    <property type="protein sequence ID" value="TDD17604.1"/>
    <property type="molecule type" value="Genomic_DNA"/>
</dbReference>
<evidence type="ECO:0000256" key="1">
    <source>
        <dbReference type="SAM" id="MobiDB-lite"/>
    </source>
</evidence>
<evidence type="ECO:0000259" key="2">
    <source>
        <dbReference type="PROSITE" id="PS50994"/>
    </source>
</evidence>
<organism evidence="3 4">
    <name type="scientific">Kribbella turkmenica</name>
    <dbReference type="NCBI Taxonomy" id="2530375"/>
    <lineage>
        <taxon>Bacteria</taxon>
        <taxon>Bacillati</taxon>
        <taxon>Actinomycetota</taxon>
        <taxon>Actinomycetes</taxon>
        <taxon>Propionibacteriales</taxon>
        <taxon>Kribbellaceae</taxon>
        <taxon>Kribbella</taxon>
    </lineage>
</organism>
<dbReference type="InterPro" id="IPR036397">
    <property type="entry name" value="RNaseH_sf"/>
</dbReference>
<dbReference type="AlphaFoldDB" id="A0A4R4WLV3"/>
<dbReference type="PANTHER" id="PTHR46889:SF4">
    <property type="entry name" value="TRANSPOSASE INSO FOR INSERTION SEQUENCE ELEMENT IS911B-RELATED"/>
    <property type="match status" value="1"/>
</dbReference>